<accession>A0A5Q0QEE6</accession>
<proteinExistence type="predicted"/>
<dbReference type="EMBL" id="CP045652">
    <property type="protein sequence ID" value="QGA27321.1"/>
    <property type="molecule type" value="Genomic_DNA"/>
</dbReference>
<dbReference type="RefSeq" id="WP_153512159.1">
    <property type="nucleotide sequence ID" value="NZ_CP045652.1"/>
</dbReference>
<sequence length="661" mass="77275">MIVFVGLILLFLGLSSIVIAQEAEENYVENIANSSLEEEQIHEGLIEHQEYLEELRRKPINLNQVDRASLQKIPFLSFYQIEQFLRHRELAGDFISIYELQAIAGFDIETVEMLLPLVTINESTRLIPPSSSISKGKGYIMSSIARQLEIKRGFQISDTLRSRYLGDPNRILVRIRHKIQNRYYLSINAKKDPGEPFFNRKQRYGFDYYSGSLLAKDVGRMEKLVIGDYNLQFGQGLTLWSGGQFTRGNAVLQTTSLGAGIRQHTGMRESGYFRGIALTTKFRRTKLTPFVSYNALTGNLASREGATVITGFNASGLHRTAYELRNRRAVKQRVYGLNAEYDKSRLKMGITYLGTDFKHDVSPSQQAYNEYRFKGRHLRQLGIYGQYTSLNTFFYGETAHSINTGWAHMMGSVVSLGKKFSVGINYRNYQSNYHQFYAEGYGRLSTLGNERGVYFALRYHPSRSWDLSTAIDFHKFPDLRYRARLPSQGSLFYSQIQRIWYKRGAIALRYQHREYEENYLAKFKVYDELAKVKKDQIRINFHYKISTNWEIANRVEFTHFSKSMEHKQNGVLAYQDFQWQDVEKRWKASVRMIYFDIDSYNARIYSFERDMLYSLSFPFYYHRGARLYINQRVKLNKKWAIWAKVGWTRYFDQDSYGSALI</sequence>
<dbReference type="SUPFAM" id="SSF47781">
    <property type="entry name" value="RuvA domain 2-like"/>
    <property type="match status" value="1"/>
</dbReference>
<evidence type="ECO:0000313" key="2">
    <source>
        <dbReference type="Proteomes" id="UP000326921"/>
    </source>
</evidence>
<evidence type="ECO:0000313" key="1">
    <source>
        <dbReference type="EMBL" id="QGA27321.1"/>
    </source>
</evidence>
<gene>
    <name evidence="1" type="ORF">GFH32_13815</name>
</gene>
<dbReference type="AlphaFoldDB" id="A0A5Q0QEE6"/>
<name>A0A5Q0QEE6_9SPHI</name>
<protein>
    <recommendedName>
        <fullName evidence="3">Helix-hairpin-helix domain-containing protein</fullName>
    </recommendedName>
</protein>
<dbReference type="Proteomes" id="UP000326921">
    <property type="component" value="Chromosome"/>
</dbReference>
<organism evidence="1 2">
    <name type="scientific">Sphingobacterium zhuxiongii</name>
    <dbReference type="NCBI Taxonomy" id="2662364"/>
    <lineage>
        <taxon>Bacteria</taxon>
        <taxon>Pseudomonadati</taxon>
        <taxon>Bacteroidota</taxon>
        <taxon>Sphingobacteriia</taxon>
        <taxon>Sphingobacteriales</taxon>
        <taxon>Sphingobacteriaceae</taxon>
        <taxon>Sphingobacterium</taxon>
    </lineage>
</organism>
<evidence type="ECO:0008006" key="3">
    <source>
        <dbReference type="Google" id="ProtNLM"/>
    </source>
</evidence>
<dbReference type="InterPro" id="IPR010994">
    <property type="entry name" value="RuvA_2-like"/>
</dbReference>
<keyword evidence="2" id="KW-1185">Reference proteome</keyword>
<dbReference type="KEGG" id="sphe:GFH32_13815"/>
<reference evidence="1 2" key="1">
    <citation type="submission" date="2019-10" db="EMBL/GenBank/DDBJ databases">
        <authorList>
            <person name="Dong K."/>
        </authorList>
    </citation>
    <scope>NUCLEOTIDE SEQUENCE [LARGE SCALE GENOMIC DNA]</scope>
    <source>
        <strain evidence="2">dk4302</strain>
    </source>
</reference>